<reference evidence="1" key="1">
    <citation type="submission" date="2020-08" db="EMBL/GenBank/DDBJ databases">
        <title>Multicomponent nature underlies the extraordinary mechanical properties of spider dragline silk.</title>
        <authorList>
            <person name="Kono N."/>
            <person name="Nakamura H."/>
            <person name="Mori M."/>
            <person name="Yoshida Y."/>
            <person name="Ohtoshi R."/>
            <person name="Malay A.D."/>
            <person name="Moran D.A.P."/>
            <person name="Tomita M."/>
            <person name="Numata K."/>
            <person name="Arakawa K."/>
        </authorList>
    </citation>
    <scope>NUCLEOTIDE SEQUENCE</scope>
</reference>
<dbReference type="EMBL" id="BMAW01028089">
    <property type="protein sequence ID" value="GFU05570.1"/>
    <property type="molecule type" value="Genomic_DNA"/>
</dbReference>
<dbReference type="AlphaFoldDB" id="A0A8X6Q8S4"/>
<evidence type="ECO:0000313" key="2">
    <source>
        <dbReference type="Proteomes" id="UP000887013"/>
    </source>
</evidence>
<comment type="caution">
    <text evidence="1">The sequence shown here is derived from an EMBL/GenBank/DDBJ whole genome shotgun (WGS) entry which is preliminary data.</text>
</comment>
<proteinExistence type="predicted"/>
<sequence length="185" mass="21214">MGAPTTINTVIPLQRKIRASFRINYYYNNKFEHLTLTERKSDAHPKMKIREISESRKFPGCRCGMRTHSYDKNFAAPLRNSTAISQKYPWTTNIIYSKNHQFLEVTKGYPHQLLRSCFDVSSYVQFSTDSADCANTILASLNDISLHKGDWSDLSDPMIHICQKSISQPPAKVIGKVITDHSSWR</sequence>
<keyword evidence="2" id="KW-1185">Reference proteome</keyword>
<protein>
    <submittedName>
        <fullName evidence="1">Uncharacterized protein</fullName>
    </submittedName>
</protein>
<name>A0A8X6Q8S4_NEPPI</name>
<organism evidence="1 2">
    <name type="scientific">Nephila pilipes</name>
    <name type="common">Giant wood spider</name>
    <name type="synonym">Nephila maculata</name>
    <dbReference type="NCBI Taxonomy" id="299642"/>
    <lineage>
        <taxon>Eukaryota</taxon>
        <taxon>Metazoa</taxon>
        <taxon>Ecdysozoa</taxon>
        <taxon>Arthropoda</taxon>
        <taxon>Chelicerata</taxon>
        <taxon>Arachnida</taxon>
        <taxon>Araneae</taxon>
        <taxon>Araneomorphae</taxon>
        <taxon>Entelegynae</taxon>
        <taxon>Araneoidea</taxon>
        <taxon>Nephilidae</taxon>
        <taxon>Nephila</taxon>
    </lineage>
</organism>
<gene>
    <name evidence="1" type="ORF">NPIL_6571</name>
</gene>
<accession>A0A8X6Q8S4</accession>
<dbReference type="Proteomes" id="UP000887013">
    <property type="component" value="Unassembled WGS sequence"/>
</dbReference>
<evidence type="ECO:0000313" key="1">
    <source>
        <dbReference type="EMBL" id="GFU05570.1"/>
    </source>
</evidence>